<organism evidence="1">
    <name type="scientific">Rhizophora mucronata</name>
    <name type="common">Asiatic mangrove</name>
    <dbReference type="NCBI Taxonomy" id="61149"/>
    <lineage>
        <taxon>Eukaryota</taxon>
        <taxon>Viridiplantae</taxon>
        <taxon>Streptophyta</taxon>
        <taxon>Embryophyta</taxon>
        <taxon>Tracheophyta</taxon>
        <taxon>Spermatophyta</taxon>
        <taxon>Magnoliopsida</taxon>
        <taxon>eudicotyledons</taxon>
        <taxon>Gunneridae</taxon>
        <taxon>Pentapetalae</taxon>
        <taxon>rosids</taxon>
        <taxon>fabids</taxon>
        <taxon>Malpighiales</taxon>
        <taxon>Rhizophoraceae</taxon>
        <taxon>Rhizophora</taxon>
    </lineage>
</organism>
<sequence length="26" mass="3061">MRGRKVRQSKCATSDCFCHELKQGYQ</sequence>
<protein>
    <submittedName>
        <fullName evidence="1">Uncharacterized protein</fullName>
    </submittedName>
</protein>
<accession>A0A2P2N1N9</accession>
<evidence type="ECO:0000313" key="1">
    <source>
        <dbReference type="EMBL" id="MBX36351.1"/>
    </source>
</evidence>
<dbReference type="AlphaFoldDB" id="A0A2P2N1N9"/>
<proteinExistence type="predicted"/>
<dbReference type="EMBL" id="GGEC01055867">
    <property type="protein sequence ID" value="MBX36351.1"/>
    <property type="molecule type" value="Transcribed_RNA"/>
</dbReference>
<name>A0A2P2N1N9_RHIMU</name>
<reference evidence="1" key="1">
    <citation type="submission" date="2018-02" db="EMBL/GenBank/DDBJ databases">
        <title>Rhizophora mucronata_Transcriptome.</title>
        <authorList>
            <person name="Meera S.P."/>
            <person name="Sreeshan A."/>
            <person name="Augustine A."/>
        </authorList>
    </citation>
    <scope>NUCLEOTIDE SEQUENCE</scope>
    <source>
        <tissue evidence="1">Leaf</tissue>
    </source>
</reference>